<comment type="caution">
    <text evidence="2">The sequence shown here is derived from an EMBL/GenBank/DDBJ whole genome shotgun (WGS) entry which is preliminary data.</text>
</comment>
<dbReference type="Proteomes" id="UP001215598">
    <property type="component" value="Unassembled WGS sequence"/>
</dbReference>
<evidence type="ECO:0000313" key="3">
    <source>
        <dbReference type="Proteomes" id="UP001215598"/>
    </source>
</evidence>
<evidence type="ECO:0000256" key="1">
    <source>
        <dbReference type="SAM" id="MobiDB-lite"/>
    </source>
</evidence>
<accession>A0AAD7JIZ9</accession>
<organism evidence="2 3">
    <name type="scientific">Mycena metata</name>
    <dbReference type="NCBI Taxonomy" id="1033252"/>
    <lineage>
        <taxon>Eukaryota</taxon>
        <taxon>Fungi</taxon>
        <taxon>Dikarya</taxon>
        <taxon>Basidiomycota</taxon>
        <taxon>Agaricomycotina</taxon>
        <taxon>Agaricomycetes</taxon>
        <taxon>Agaricomycetidae</taxon>
        <taxon>Agaricales</taxon>
        <taxon>Marasmiineae</taxon>
        <taxon>Mycenaceae</taxon>
        <taxon>Mycena</taxon>
    </lineage>
</organism>
<proteinExistence type="predicted"/>
<sequence>MPGPCSTSGTQCEGGDANGRQRKETKNPRWRRARCCLSPSEHRSVSGSEGHLLPVHDSPPLADKDVSVCPGTDSNAALLPASTGVNGSLAAETQAHTGFDEQLILFWLYDAVWGQRLKRQYKREQVNRGNDTSSEMSWWGHSAATPFSIHAVTAVDSLRGCDRSRLPSYTISALGRALSRVSERQDPSQLRMSYTAGPHRYPPAVDSLRGCDHSRTLFYDIFTLGRAFQNAKIRRSAG</sequence>
<feature type="compositionally biased region" description="Polar residues" evidence="1">
    <location>
        <begin position="1"/>
        <end position="11"/>
    </location>
</feature>
<dbReference type="AlphaFoldDB" id="A0AAD7JIZ9"/>
<keyword evidence="3" id="KW-1185">Reference proteome</keyword>
<protein>
    <submittedName>
        <fullName evidence="2">Uncharacterized protein</fullName>
    </submittedName>
</protein>
<feature type="region of interest" description="Disordered" evidence="1">
    <location>
        <begin position="1"/>
        <end position="31"/>
    </location>
</feature>
<gene>
    <name evidence="2" type="ORF">B0H16DRAFT_1687601</name>
</gene>
<reference evidence="2" key="1">
    <citation type="submission" date="2023-03" db="EMBL/GenBank/DDBJ databases">
        <title>Massive genome expansion in bonnet fungi (Mycena s.s.) driven by repeated elements and novel gene families across ecological guilds.</title>
        <authorList>
            <consortium name="Lawrence Berkeley National Laboratory"/>
            <person name="Harder C.B."/>
            <person name="Miyauchi S."/>
            <person name="Viragh M."/>
            <person name="Kuo A."/>
            <person name="Thoen E."/>
            <person name="Andreopoulos B."/>
            <person name="Lu D."/>
            <person name="Skrede I."/>
            <person name="Drula E."/>
            <person name="Henrissat B."/>
            <person name="Morin E."/>
            <person name="Kohler A."/>
            <person name="Barry K."/>
            <person name="LaButti K."/>
            <person name="Morin E."/>
            <person name="Salamov A."/>
            <person name="Lipzen A."/>
            <person name="Mereny Z."/>
            <person name="Hegedus B."/>
            <person name="Baldrian P."/>
            <person name="Stursova M."/>
            <person name="Weitz H."/>
            <person name="Taylor A."/>
            <person name="Grigoriev I.V."/>
            <person name="Nagy L.G."/>
            <person name="Martin F."/>
            <person name="Kauserud H."/>
        </authorList>
    </citation>
    <scope>NUCLEOTIDE SEQUENCE</scope>
    <source>
        <strain evidence="2">CBHHK182m</strain>
    </source>
</reference>
<name>A0AAD7JIZ9_9AGAR</name>
<dbReference type="EMBL" id="JARKIB010000027">
    <property type="protein sequence ID" value="KAJ7764872.1"/>
    <property type="molecule type" value="Genomic_DNA"/>
</dbReference>
<evidence type="ECO:0000313" key="2">
    <source>
        <dbReference type="EMBL" id="KAJ7764872.1"/>
    </source>
</evidence>